<dbReference type="SUPFAM" id="SSF160719">
    <property type="entry name" value="gpW/gp25-like"/>
    <property type="match status" value="1"/>
</dbReference>
<dbReference type="EMBL" id="AAGLPX010000013">
    <property type="protein sequence ID" value="EBP3998747.1"/>
    <property type="molecule type" value="Genomic_DNA"/>
</dbReference>
<dbReference type="InterPro" id="IPR007048">
    <property type="entry name" value="IraD/Gp25-like"/>
</dbReference>
<dbReference type="AlphaFoldDB" id="A0A5U3ER30"/>
<proteinExistence type="predicted"/>
<evidence type="ECO:0000313" key="2">
    <source>
        <dbReference type="EMBL" id="EBP3998747.1"/>
    </source>
</evidence>
<protein>
    <submittedName>
        <fullName evidence="2">Baseplate assembly protein</fullName>
    </submittedName>
</protein>
<reference evidence="2" key="1">
    <citation type="submission" date="2018-07" db="EMBL/GenBank/DDBJ databases">
        <authorList>
            <consortium name="GenomeTrakr network: Whole genome sequencing for foodborne pathogen traceback"/>
        </authorList>
    </citation>
    <scope>NUCLEOTIDE SEQUENCE [LARGE SCALE GENOMIC DNA]</scope>
    <source>
        <strain evidence="2">CFSAN002851</strain>
    </source>
</reference>
<organism evidence="2">
    <name type="scientific">Salmonella enterica I</name>
    <dbReference type="NCBI Taxonomy" id="59201"/>
    <lineage>
        <taxon>Bacteria</taxon>
        <taxon>Pseudomonadati</taxon>
        <taxon>Pseudomonadota</taxon>
        <taxon>Gammaproteobacteria</taxon>
        <taxon>Enterobacterales</taxon>
        <taxon>Enterobacteriaceae</taxon>
        <taxon>Salmonella</taxon>
    </lineage>
</organism>
<evidence type="ECO:0000259" key="1">
    <source>
        <dbReference type="Pfam" id="PF04965"/>
    </source>
</evidence>
<dbReference type="Pfam" id="PF04965">
    <property type="entry name" value="GPW_gp25"/>
    <property type="match status" value="1"/>
</dbReference>
<gene>
    <name evidence="2" type="ORF">S301_08640</name>
</gene>
<dbReference type="Gene3D" id="3.10.450.40">
    <property type="match status" value="1"/>
</dbReference>
<feature type="domain" description="IraD/Gp25-like" evidence="1">
    <location>
        <begin position="16"/>
        <end position="96"/>
    </location>
</feature>
<dbReference type="Proteomes" id="UP000839575">
    <property type="component" value="Unassembled WGS sequence"/>
</dbReference>
<comment type="caution">
    <text evidence="2">The sequence shown here is derived from an EMBL/GenBank/DDBJ whole genome shotgun (WGS) entry which is preliminary data.</text>
</comment>
<accession>A0A5U3ER30</accession>
<sequence>MMYYSLDRHTGSTVSDMAHIRQSVNDILSTPVGSRVMRRTYGSLCASLIDIPTGPTLQMQLMAAIYGALSQWEPRITLQSMTLSRTDNGIRVDLVAVRNDTADTVTLSVHPGDPHANR</sequence>
<name>A0A5U3ER30_SALET</name>